<dbReference type="Gene3D" id="1.20.1070.10">
    <property type="entry name" value="Rhodopsin 7-helix transmembrane proteins"/>
    <property type="match status" value="1"/>
</dbReference>
<accession>A0ABP0H6Y2</accession>
<sequence length="480" mass="53305">MQNATNFSGKVYQNLELTCWQGMVFASDEFNRRYLKAAASSVLCLVSAVVVLSNAWCAVVIFINSKLRKPTWLFKASMSIKDVILCVLTTSFSIMKIYSYSVVSEDVTDSLRSNLSMNPVELVFNVIYITCLVSSFAHILLISFDRHQVISKPSRYHTGELLPGKVAGILIMSSWTLCFVVGLSVASQSLERAEKSGTLAFAGSLFPFYQIPVLQKWLLGGGMGLIYVITASLLCVSLIIDTKRAKIRKERLLSGVGDPEPLRSRNNSVCHFGKTKHVEGHNDSCNNSETDANDFLLTAGGFGQLGIEFSGLRSGLIRCETESDSNLFSSANYRPSLRRRIRDTWSLYSANICFLCFTLTTAIPFLAIALINLPGSSILNTEKNFNIYSPPTSYCIGITVLEYLIMLQGIGYITIYLIIDDVFRPLYLNPIRKMSSKKESIPHVPRHNSQSQVRKESLKYHRGSTQQHPVDTTGGTQGAK</sequence>
<keyword evidence="3 11" id="KW-0812">Transmembrane</keyword>
<dbReference type="InterPro" id="IPR017452">
    <property type="entry name" value="GPCR_Rhodpsn_7TM"/>
</dbReference>
<gene>
    <name evidence="13" type="ORF">CVLEPA_LOCUS31728</name>
</gene>
<keyword evidence="14" id="KW-1185">Reference proteome</keyword>
<feature type="transmembrane region" description="Helical" evidence="11">
    <location>
        <begin position="347"/>
        <end position="371"/>
    </location>
</feature>
<feature type="region of interest" description="Disordered" evidence="10">
    <location>
        <begin position="438"/>
        <end position="480"/>
    </location>
</feature>
<proteinExistence type="predicted"/>
<evidence type="ECO:0000256" key="6">
    <source>
        <dbReference type="ARBA" id="ARBA00023136"/>
    </source>
</evidence>
<keyword evidence="2" id="KW-1003">Cell membrane</keyword>
<keyword evidence="4 11" id="KW-1133">Transmembrane helix</keyword>
<evidence type="ECO:0000256" key="2">
    <source>
        <dbReference type="ARBA" id="ARBA00022475"/>
    </source>
</evidence>
<feature type="domain" description="G-protein coupled receptors family 1 profile" evidence="12">
    <location>
        <begin position="53"/>
        <end position="183"/>
    </location>
</feature>
<feature type="transmembrane region" description="Helical" evidence="11">
    <location>
        <begin position="165"/>
        <end position="186"/>
    </location>
</feature>
<feature type="transmembrane region" description="Helical" evidence="11">
    <location>
        <begin position="217"/>
        <end position="240"/>
    </location>
</feature>
<evidence type="ECO:0000313" key="14">
    <source>
        <dbReference type="Proteomes" id="UP001642483"/>
    </source>
</evidence>
<feature type="transmembrane region" description="Helical" evidence="11">
    <location>
        <begin position="122"/>
        <end position="144"/>
    </location>
</feature>
<evidence type="ECO:0000256" key="9">
    <source>
        <dbReference type="ARBA" id="ARBA00023224"/>
    </source>
</evidence>
<keyword evidence="8" id="KW-0325">Glycoprotein</keyword>
<keyword evidence="7" id="KW-0675">Receptor</keyword>
<evidence type="ECO:0000256" key="10">
    <source>
        <dbReference type="SAM" id="MobiDB-lite"/>
    </source>
</evidence>
<dbReference type="Proteomes" id="UP001642483">
    <property type="component" value="Unassembled WGS sequence"/>
</dbReference>
<dbReference type="Pfam" id="PF00001">
    <property type="entry name" value="7tm_1"/>
    <property type="match status" value="1"/>
</dbReference>
<evidence type="ECO:0000256" key="1">
    <source>
        <dbReference type="ARBA" id="ARBA00004651"/>
    </source>
</evidence>
<feature type="transmembrane region" description="Helical" evidence="11">
    <location>
        <begin position="391"/>
        <end position="419"/>
    </location>
</feature>
<feature type="transmembrane region" description="Helical" evidence="11">
    <location>
        <begin position="83"/>
        <end position="102"/>
    </location>
</feature>
<evidence type="ECO:0000256" key="3">
    <source>
        <dbReference type="ARBA" id="ARBA00022692"/>
    </source>
</evidence>
<dbReference type="PANTHER" id="PTHR24246">
    <property type="entry name" value="OLFACTORY RECEPTOR AND ADENOSINE RECEPTOR"/>
    <property type="match status" value="1"/>
</dbReference>
<keyword evidence="9" id="KW-0807">Transducer</keyword>
<evidence type="ECO:0000256" key="7">
    <source>
        <dbReference type="ARBA" id="ARBA00023170"/>
    </source>
</evidence>
<evidence type="ECO:0000313" key="13">
    <source>
        <dbReference type="EMBL" id="CAK8698280.1"/>
    </source>
</evidence>
<evidence type="ECO:0000256" key="5">
    <source>
        <dbReference type="ARBA" id="ARBA00023040"/>
    </source>
</evidence>
<dbReference type="PROSITE" id="PS00237">
    <property type="entry name" value="G_PROTEIN_RECEP_F1_1"/>
    <property type="match status" value="1"/>
</dbReference>
<organism evidence="13 14">
    <name type="scientific">Clavelina lepadiformis</name>
    <name type="common">Light-bulb sea squirt</name>
    <name type="synonym">Ascidia lepadiformis</name>
    <dbReference type="NCBI Taxonomy" id="159417"/>
    <lineage>
        <taxon>Eukaryota</taxon>
        <taxon>Metazoa</taxon>
        <taxon>Chordata</taxon>
        <taxon>Tunicata</taxon>
        <taxon>Ascidiacea</taxon>
        <taxon>Aplousobranchia</taxon>
        <taxon>Clavelinidae</taxon>
        <taxon>Clavelina</taxon>
    </lineage>
</organism>
<comment type="subcellular location">
    <subcellularLocation>
        <location evidence="1">Cell membrane</location>
        <topology evidence="1">Multi-pass membrane protein</topology>
    </subcellularLocation>
</comment>
<keyword evidence="5" id="KW-0297">G-protein coupled receptor</keyword>
<dbReference type="SUPFAM" id="SSF81321">
    <property type="entry name" value="Family A G protein-coupled receptor-like"/>
    <property type="match status" value="1"/>
</dbReference>
<dbReference type="PANTHER" id="PTHR24246:SF27">
    <property type="entry name" value="ADENOSINE RECEPTOR, ISOFORM A"/>
    <property type="match status" value="1"/>
</dbReference>
<reference evidence="13 14" key="1">
    <citation type="submission" date="2024-02" db="EMBL/GenBank/DDBJ databases">
        <authorList>
            <person name="Daric V."/>
            <person name="Darras S."/>
        </authorList>
    </citation>
    <scope>NUCLEOTIDE SEQUENCE [LARGE SCALE GENOMIC DNA]</scope>
</reference>
<evidence type="ECO:0000256" key="11">
    <source>
        <dbReference type="SAM" id="Phobius"/>
    </source>
</evidence>
<dbReference type="InterPro" id="IPR000276">
    <property type="entry name" value="GPCR_Rhodpsn"/>
</dbReference>
<feature type="transmembrane region" description="Helical" evidence="11">
    <location>
        <begin position="37"/>
        <end position="63"/>
    </location>
</feature>
<evidence type="ECO:0000259" key="12">
    <source>
        <dbReference type="PROSITE" id="PS50262"/>
    </source>
</evidence>
<evidence type="ECO:0000256" key="8">
    <source>
        <dbReference type="ARBA" id="ARBA00023180"/>
    </source>
</evidence>
<dbReference type="EMBL" id="CAWYQH010000174">
    <property type="protein sequence ID" value="CAK8698280.1"/>
    <property type="molecule type" value="Genomic_DNA"/>
</dbReference>
<feature type="compositionally biased region" description="Polar residues" evidence="10">
    <location>
        <begin position="463"/>
        <end position="474"/>
    </location>
</feature>
<protein>
    <recommendedName>
        <fullName evidence="12">G-protein coupled receptors family 1 profile domain-containing protein</fullName>
    </recommendedName>
</protein>
<keyword evidence="6 11" id="KW-0472">Membrane</keyword>
<dbReference type="CDD" id="cd00637">
    <property type="entry name" value="7tm_classA_rhodopsin-like"/>
    <property type="match status" value="1"/>
</dbReference>
<comment type="caution">
    <text evidence="13">The sequence shown here is derived from an EMBL/GenBank/DDBJ whole genome shotgun (WGS) entry which is preliminary data.</text>
</comment>
<dbReference type="PROSITE" id="PS50262">
    <property type="entry name" value="G_PROTEIN_RECEP_F1_2"/>
    <property type="match status" value="1"/>
</dbReference>
<evidence type="ECO:0000256" key="4">
    <source>
        <dbReference type="ARBA" id="ARBA00022989"/>
    </source>
</evidence>
<name>A0ABP0H6Y2_CLALP</name>